<evidence type="ECO:0000259" key="1">
    <source>
        <dbReference type="PROSITE" id="PS51911"/>
    </source>
</evidence>
<dbReference type="PANTHER" id="PTHR28654:SF1">
    <property type="entry name" value="AXIN INTERACTOR, DORSALIZATION-ASSOCIATED PROTEIN"/>
    <property type="match status" value="1"/>
</dbReference>
<proteinExistence type="predicted"/>
<reference evidence="2" key="1">
    <citation type="submission" date="2020-10" db="EMBL/GenBank/DDBJ databases">
        <title>Unveiling of a novel bifunctional photoreceptor, Dualchrome1, isolated from a cosmopolitan green alga.</title>
        <authorList>
            <person name="Suzuki S."/>
            <person name="Kawachi M."/>
        </authorList>
    </citation>
    <scope>NUCLEOTIDE SEQUENCE</scope>
    <source>
        <strain evidence="2">NIES 2893</strain>
    </source>
</reference>
<dbReference type="Proteomes" id="UP000660262">
    <property type="component" value="Unassembled WGS sequence"/>
</dbReference>
<dbReference type="Gene3D" id="2.60.40.150">
    <property type="entry name" value="C2 domain"/>
    <property type="match status" value="1"/>
</dbReference>
<dbReference type="GO" id="GO:0016020">
    <property type="term" value="C:membrane"/>
    <property type="evidence" value="ECO:0007669"/>
    <property type="project" value="TreeGrafter"/>
</dbReference>
<gene>
    <name evidence="2" type="ORF">PPROV_000900000</name>
</gene>
<organism evidence="2 3">
    <name type="scientific">Pycnococcus provasolii</name>
    <dbReference type="NCBI Taxonomy" id="41880"/>
    <lineage>
        <taxon>Eukaryota</taxon>
        <taxon>Viridiplantae</taxon>
        <taxon>Chlorophyta</taxon>
        <taxon>Pseudoscourfieldiophyceae</taxon>
        <taxon>Pseudoscourfieldiales</taxon>
        <taxon>Pycnococcaceae</taxon>
        <taxon>Pycnococcus</taxon>
    </lineage>
</organism>
<accession>A0A830HTF7</accession>
<dbReference type="PROSITE" id="PS51911">
    <property type="entry name" value="C2_AIDA"/>
    <property type="match status" value="1"/>
</dbReference>
<feature type="domain" description="C2 Aida-type" evidence="1">
    <location>
        <begin position="1"/>
        <end position="138"/>
    </location>
</feature>
<dbReference type="EMBL" id="BNJQ01000028">
    <property type="protein sequence ID" value="GHP10268.1"/>
    <property type="molecule type" value="Genomic_DNA"/>
</dbReference>
<dbReference type="PANTHER" id="PTHR28654">
    <property type="entry name" value="AXIN INTERACTOR, DORSALIZATION-ASSOCIATED PROTEIN"/>
    <property type="match status" value="1"/>
</dbReference>
<name>A0A830HTF7_9CHLO</name>
<dbReference type="OrthoDB" id="510663at2759"/>
<evidence type="ECO:0000313" key="3">
    <source>
        <dbReference type="Proteomes" id="UP000660262"/>
    </source>
</evidence>
<dbReference type="InterPro" id="IPR025939">
    <property type="entry name" value="Aida_C"/>
</dbReference>
<comment type="caution">
    <text evidence="2">The sequence shown here is derived from an EMBL/GenBank/DDBJ whole genome shotgun (WGS) entry which is preliminary data.</text>
</comment>
<dbReference type="GO" id="GO:0035091">
    <property type="term" value="F:phosphatidylinositol binding"/>
    <property type="evidence" value="ECO:0007669"/>
    <property type="project" value="TreeGrafter"/>
</dbReference>
<dbReference type="AlphaFoldDB" id="A0A830HTF7"/>
<keyword evidence="3" id="KW-1185">Reference proteome</keyword>
<protein>
    <recommendedName>
        <fullName evidence="1">C2 Aida-type domain-containing protein</fullName>
    </recommendedName>
</protein>
<dbReference type="Pfam" id="PF14186">
    <property type="entry name" value="Aida_C2"/>
    <property type="match status" value="1"/>
</dbReference>
<evidence type="ECO:0000313" key="2">
    <source>
        <dbReference type="EMBL" id="GHP10268.1"/>
    </source>
</evidence>
<dbReference type="InterPro" id="IPR035892">
    <property type="entry name" value="C2_domain_sf"/>
</dbReference>
<sequence>MQRTVCTVSVRDLRTGEPLPGEQPQTPMALSGVEGYVVFTADVKLSTPLSELPMDAYVCFELKHWKEWKKKMSLKAWSFLPVSKLLESLMSPRSSPMDAVDLPLPLLRKPSVYDSAGLSKAKPFNRLALDVHMKVAIA</sequence>